<sequence length="306" mass="34684">MSSISSQSNFIQKHKELSLFTRDRIIGQHESNRNAQKIDDFLGIDLMRLIGCNIGPQVHRLMTTSHYDTDSPFVNPLKLTNSSIYDIVVNLVKSHLVPTSFSGSLQNFAFKAGYNRAVDWIHFMKYTMSATMLHHFENDAKNALIAMSQICNIVTQREIDEADLMLLKRYINKWSAWLASSVKDKKLAPWVFGICQQMLTHLARTIECLGPMPSYSAFNMETTIGQFKKAIKSRKDPGTNAGNVLVVSAAEHDRERTQCTTEPLRLNSHVLSVDTVDELDYEVWGPFKTLCNSTASTTNQTTTWRI</sequence>
<reference evidence="1" key="1">
    <citation type="journal article" date="2016" name="Proc. Natl. Acad. Sci. U.S.A.">
        <title>Lipid metabolic changes in an early divergent fungus govern the establishment of a mutualistic symbiosis with endobacteria.</title>
        <authorList>
            <person name="Lastovetsky O.A."/>
            <person name="Gaspar M.L."/>
            <person name="Mondo S.J."/>
            <person name="LaButti K.M."/>
            <person name="Sandor L."/>
            <person name="Grigoriev I.V."/>
            <person name="Henry S.A."/>
            <person name="Pawlowska T.E."/>
        </authorList>
    </citation>
    <scope>NUCLEOTIDE SEQUENCE [LARGE SCALE GENOMIC DNA]</scope>
    <source>
        <strain evidence="1">ATCC 52814</strain>
    </source>
</reference>
<protein>
    <submittedName>
        <fullName evidence="1">Uncharacterized protein</fullName>
    </submittedName>
</protein>
<organism evidence="1">
    <name type="scientific">Rhizopus microsporus var. microsporus</name>
    <dbReference type="NCBI Taxonomy" id="86635"/>
    <lineage>
        <taxon>Eukaryota</taxon>
        <taxon>Fungi</taxon>
        <taxon>Fungi incertae sedis</taxon>
        <taxon>Mucoromycota</taxon>
        <taxon>Mucoromycotina</taxon>
        <taxon>Mucoromycetes</taxon>
        <taxon>Mucorales</taxon>
        <taxon>Mucorineae</taxon>
        <taxon>Rhizopodaceae</taxon>
        <taxon>Rhizopus</taxon>
    </lineage>
</organism>
<accession>A0A1X0R4C6</accession>
<name>A0A1X0R4C6_RHIZD</name>
<evidence type="ECO:0000313" key="1">
    <source>
        <dbReference type="EMBL" id="ORE06826.1"/>
    </source>
</evidence>
<gene>
    <name evidence="1" type="ORF">BCV72DRAFT_335591</name>
</gene>
<proteinExistence type="predicted"/>
<dbReference type="VEuPathDB" id="FungiDB:BCV72DRAFT_335591"/>
<dbReference type="OrthoDB" id="10572160at2759"/>
<dbReference type="EMBL" id="KV921915">
    <property type="protein sequence ID" value="ORE06826.1"/>
    <property type="molecule type" value="Genomic_DNA"/>
</dbReference>
<dbReference type="AlphaFoldDB" id="A0A1X0R4C6"/>
<dbReference type="Proteomes" id="UP000242414">
    <property type="component" value="Unassembled WGS sequence"/>
</dbReference>